<sequence length="102" mass="12054">MENWEKAIRLEQFIKFYVPKGFREAIHVYSFSPSISEENYIAFEGAYNKNKLSETLKNYRDPFLEKFGYGDINRFNRRDVIEAIGEYFKQAHVASDSPSLNK</sequence>
<comment type="caution">
    <text evidence="1">The sequence shown here is derived from an EMBL/GenBank/DDBJ whole genome shotgun (WGS) entry which is preliminary data.</text>
</comment>
<gene>
    <name evidence="1" type="ORF">LCGC14_2202450</name>
</gene>
<name>A0A0F9DG81_9ZZZZ</name>
<organism evidence="1">
    <name type="scientific">marine sediment metagenome</name>
    <dbReference type="NCBI Taxonomy" id="412755"/>
    <lineage>
        <taxon>unclassified sequences</taxon>
        <taxon>metagenomes</taxon>
        <taxon>ecological metagenomes</taxon>
    </lineage>
</organism>
<dbReference type="EMBL" id="LAZR01029053">
    <property type="protein sequence ID" value="KKL60723.1"/>
    <property type="molecule type" value="Genomic_DNA"/>
</dbReference>
<dbReference type="AlphaFoldDB" id="A0A0F9DG81"/>
<evidence type="ECO:0000313" key="1">
    <source>
        <dbReference type="EMBL" id="KKL60723.1"/>
    </source>
</evidence>
<protein>
    <submittedName>
        <fullName evidence="1">Uncharacterized protein</fullName>
    </submittedName>
</protein>
<proteinExistence type="predicted"/>
<reference evidence="1" key="1">
    <citation type="journal article" date="2015" name="Nature">
        <title>Complex archaea that bridge the gap between prokaryotes and eukaryotes.</title>
        <authorList>
            <person name="Spang A."/>
            <person name="Saw J.H."/>
            <person name="Jorgensen S.L."/>
            <person name="Zaremba-Niedzwiedzka K."/>
            <person name="Martijn J."/>
            <person name="Lind A.E."/>
            <person name="van Eijk R."/>
            <person name="Schleper C."/>
            <person name="Guy L."/>
            <person name="Ettema T.J."/>
        </authorList>
    </citation>
    <scope>NUCLEOTIDE SEQUENCE</scope>
</reference>
<accession>A0A0F9DG81</accession>